<protein>
    <submittedName>
        <fullName evidence="1">Uncharacterized protein</fullName>
    </submittedName>
</protein>
<reference evidence="2" key="1">
    <citation type="journal article" date="2023" name="G3 (Bethesda)">
        <title>Genome assembly and association tests identify interacting loci associated with vigor, precocity, and sex in interspecific pistachio rootstocks.</title>
        <authorList>
            <person name="Palmer W."/>
            <person name="Jacygrad E."/>
            <person name="Sagayaradj S."/>
            <person name="Cavanaugh K."/>
            <person name="Han R."/>
            <person name="Bertier L."/>
            <person name="Beede B."/>
            <person name="Kafkas S."/>
            <person name="Golino D."/>
            <person name="Preece J."/>
            <person name="Michelmore R."/>
        </authorList>
    </citation>
    <scope>NUCLEOTIDE SEQUENCE [LARGE SCALE GENOMIC DNA]</scope>
</reference>
<organism evidence="1 2">
    <name type="scientific">Pistacia atlantica</name>
    <dbReference type="NCBI Taxonomy" id="434234"/>
    <lineage>
        <taxon>Eukaryota</taxon>
        <taxon>Viridiplantae</taxon>
        <taxon>Streptophyta</taxon>
        <taxon>Embryophyta</taxon>
        <taxon>Tracheophyta</taxon>
        <taxon>Spermatophyta</taxon>
        <taxon>Magnoliopsida</taxon>
        <taxon>eudicotyledons</taxon>
        <taxon>Gunneridae</taxon>
        <taxon>Pentapetalae</taxon>
        <taxon>rosids</taxon>
        <taxon>malvids</taxon>
        <taxon>Sapindales</taxon>
        <taxon>Anacardiaceae</taxon>
        <taxon>Pistacia</taxon>
    </lineage>
</organism>
<sequence>MKEGREKWWRITTTTTTIEVMGMFINEEQEQDENEEEKMEQFFALIRNTKDMRDRIKQSGVIVGSSSSSKQHQNEKKSQPEEEDHVQKGSGFNNIVNNNVKAQTWNPTFQVEDFMDDLAKSSINNINININIEQDATQELLPGSSSKSQETEVAEDKTEGGNNNDQLDLKLSL</sequence>
<gene>
    <name evidence="1" type="ORF">Patl1_23946</name>
</gene>
<name>A0ACC0ZXH2_9ROSI</name>
<proteinExistence type="predicted"/>
<accession>A0ACC0ZXH2</accession>
<evidence type="ECO:0000313" key="2">
    <source>
        <dbReference type="Proteomes" id="UP001164250"/>
    </source>
</evidence>
<evidence type="ECO:0000313" key="1">
    <source>
        <dbReference type="EMBL" id="KAJ0078478.1"/>
    </source>
</evidence>
<keyword evidence="2" id="KW-1185">Reference proteome</keyword>
<dbReference type="EMBL" id="CM047909">
    <property type="protein sequence ID" value="KAJ0078478.1"/>
    <property type="molecule type" value="Genomic_DNA"/>
</dbReference>
<dbReference type="Proteomes" id="UP001164250">
    <property type="component" value="Chromosome 13"/>
</dbReference>
<comment type="caution">
    <text evidence="1">The sequence shown here is derived from an EMBL/GenBank/DDBJ whole genome shotgun (WGS) entry which is preliminary data.</text>
</comment>